<dbReference type="PANTHER" id="PTHR34978:SF3">
    <property type="entry name" value="SLR0241 PROTEIN"/>
    <property type="match status" value="1"/>
</dbReference>
<keyword evidence="5 6" id="KW-0482">Metalloprotease</keyword>
<keyword evidence="11" id="KW-1185">Reference proteome</keyword>
<feature type="transmembrane region" description="Helical" evidence="7">
    <location>
        <begin position="270"/>
        <end position="290"/>
    </location>
</feature>
<evidence type="ECO:0000256" key="2">
    <source>
        <dbReference type="ARBA" id="ARBA00022723"/>
    </source>
</evidence>
<comment type="cofactor">
    <cofactor evidence="6">
        <name>Zn(2+)</name>
        <dbReference type="ChEBI" id="CHEBI:29105"/>
    </cofactor>
    <text evidence="6">Binds 1 zinc ion per subunit.</text>
</comment>
<evidence type="ECO:0000313" key="10">
    <source>
        <dbReference type="EMBL" id="GAA0349151.1"/>
    </source>
</evidence>
<organism evidence="10 11">
    <name type="scientific">Streptomyces blastmyceticus</name>
    <dbReference type="NCBI Taxonomy" id="68180"/>
    <lineage>
        <taxon>Bacteria</taxon>
        <taxon>Bacillati</taxon>
        <taxon>Actinomycetota</taxon>
        <taxon>Actinomycetes</taxon>
        <taxon>Kitasatosporales</taxon>
        <taxon>Streptomycetaceae</taxon>
        <taxon>Streptomyces</taxon>
    </lineage>
</organism>
<protein>
    <submittedName>
        <fullName evidence="10">M56 family metallopeptidase</fullName>
    </submittedName>
</protein>
<keyword evidence="7" id="KW-0812">Transmembrane</keyword>
<feature type="transmembrane region" description="Helical" evidence="7">
    <location>
        <begin position="36"/>
        <end position="62"/>
    </location>
</feature>
<dbReference type="PANTHER" id="PTHR34978">
    <property type="entry name" value="POSSIBLE SENSOR-TRANSDUCER PROTEIN BLAR"/>
    <property type="match status" value="1"/>
</dbReference>
<keyword evidence="4 6" id="KW-0862">Zinc</keyword>
<evidence type="ECO:0000256" key="7">
    <source>
        <dbReference type="SAM" id="Phobius"/>
    </source>
</evidence>
<keyword evidence="3 6" id="KW-0378">Hydrolase</keyword>
<dbReference type="EMBL" id="BAAABW010000015">
    <property type="protein sequence ID" value="GAA0349151.1"/>
    <property type="molecule type" value="Genomic_DNA"/>
</dbReference>
<proteinExistence type="inferred from homology"/>
<keyword evidence="7" id="KW-0472">Membrane</keyword>
<evidence type="ECO:0000259" key="9">
    <source>
        <dbReference type="Pfam" id="PF01435"/>
    </source>
</evidence>
<evidence type="ECO:0000256" key="1">
    <source>
        <dbReference type="ARBA" id="ARBA00022670"/>
    </source>
</evidence>
<feature type="chain" id="PRO_5046024817" evidence="8">
    <location>
        <begin position="25"/>
        <end position="303"/>
    </location>
</feature>
<dbReference type="Gene3D" id="3.30.2010.10">
    <property type="entry name" value="Metalloproteases ('zincins'), catalytic domain"/>
    <property type="match status" value="1"/>
</dbReference>
<keyword evidence="1 6" id="KW-0645">Protease</keyword>
<evidence type="ECO:0000313" key="11">
    <source>
        <dbReference type="Proteomes" id="UP001500063"/>
    </source>
</evidence>
<evidence type="ECO:0000256" key="6">
    <source>
        <dbReference type="RuleBase" id="RU003983"/>
    </source>
</evidence>
<feature type="domain" description="Peptidase M48" evidence="9">
    <location>
        <begin position="125"/>
        <end position="188"/>
    </location>
</feature>
<dbReference type="CDD" id="cd07326">
    <property type="entry name" value="M56_BlaR1_MecR1_like"/>
    <property type="match status" value="1"/>
</dbReference>
<reference evidence="10 11" key="1">
    <citation type="journal article" date="2019" name="Int. J. Syst. Evol. Microbiol.">
        <title>The Global Catalogue of Microorganisms (GCM) 10K type strain sequencing project: providing services to taxonomists for standard genome sequencing and annotation.</title>
        <authorList>
            <consortium name="The Broad Institute Genomics Platform"/>
            <consortium name="The Broad Institute Genome Sequencing Center for Infectious Disease"/>
            <person name="Wu L."/>
            <person name="Ma J."/>
        </authorList>
    </citation>
    <scope>NUCLEOTIDE SEQUENCE [LARGE SCALE GENOMIC DNA]</scope>
    <source>
        <strain evidence="10 11">JCM 4565</strain>
    </source>
</reference>
<name>A0ABN0WXF6_9ACTN</name>
<dbReference type="Proteomes" id="UP001500063">
    <property type="component" value="Unassembled WGS sequence"/>
</dbReference>
<dbReference type="InterPro" id="IPR052173">
    <property type="entry name" value="Beta-lactam_resp_regulator"/>
</dbReference>
<feature type="signal peptide" evidence="8">
    <location>
        <begin position="1"/>
        <end position="24"/>
    </location>
</feature>
<evidence type="ECO:0000256" key="3">
    <source>
        <dbReference type="ARBA" id="ARBA00022801"/>
    </source>
</evidence>
<sequence length="303" mass="31901">MWIRWIILCLPLLVSAALALTAPAAGRRLPPRTAAWMLTVAAVVAAGAWVTALAMIGLTFVGQIPQVAAEGRWSPQLLAADTPVDWPVAAACALAVPACAVALTVAAWRRGRAMVDAWRECRDLPTAGDLAVIDDPVPTAFALPGAPGRIVVSSGMLRALSADERNALLAHERTHLRHRHHLFLLALQLASVVNPLLRPLARAGAFALERWADEQAGAAVADRRLVARAVARAALAAKRVPAAAMAAVGGPVPQRVQALLAPPTPLRRNLAFAFAALMVVCCASLALAAHDIDRLFDAARSPR</sequence>
<gene>
    <name evidence="10" type="ORF">GCM10010319_27370</name>
</gene>
<comment type="similarity">
    <text evidence="6">Belongs to the peptidase M48 family.</text>
</comment>
<evidence type="ECO:0000256" key="4">
    <source>
        <dbReference type="ARBA" id="ARBA00022833"/>
    </source>
</evidence>
<keyword evidence="2" id="KW-0479">Metal-binding</keyword>
<comment type="caution">
    <text evidence="10">The sequence shown here is derived from an EMBL/GenBank/DDBJ whole genome shotgun (WGS) entry which is preliminary data.</text>
</comment>
<evidence type="ECO:0000256" key="8">
    <source>
        <dbReference type="SAM" id="SignalP"/>
    </source>
</evidence>
<dbReference type="RefSeq" id="WP_344118072.1">
    <property type="nucleotide sequence ID" value="NZ_BAAABW010000015.1"/>
</dbReference>
<keyword evidence="8" id="KW-0732">Signal</keyword>
<keyword evidence="7" id="KW-1133">Transmembrane helix</keyword>
<evidence type="ECO:0000256" key="5">
    <source>
        <dbReference type="ARBA" id="ARBA00023049"/>
    </source>
</evidence>
<dbReference type="InterPro" id="IPR001915">
    <property type="entry name" value="Peptidase_M48"/>
</dbReference>
<accession>A0ABN0WXF6</accession>
<dbReference type="Pfam" id="PF01435">
    <property type="entry name" value="Peptidase_M48"/>
    <property type="match status" value="1"/>
</dbReference>